<protein>
    <recommendedName>
        <fullName evidence="4">Stc1 domain-containing protein</fullName>
    </recommendedName>
</protein>
<evidence type="ECO:0000256" key="1">
    <source>
        <dbReference type="SAM" id="MobiDB-lite"/>
    </source>
</evidence>
<feature type="compositionally biased region" description="Low complexity" evidence="1">
    <location>
        <begin position="370"/>
        <end position="385"/>
    </location>
</feature>
<dbReference type="Proteomes" id="UP001492380">
    <property type="component" value="Unassembled WGS sequence"/>
</dbReference>
<reference evidence="2 3" key="1">
    <citation type="submission" date="2024-04" db="EMBL/GenBank/DDBJ databases">
        <title>Phyllosticta paracitricarpa is synonymous to the EU quarantine fungus P. citricarpa based on phylogenomic analyses.</title>
        <authorList>
            <consortium name="Lawrence Berkeley National Laboratory"/>
            <person name="Van Ingen-Buijs V.A."/>
            <person name="Van Westerhoven A.C."/>
            <person name="Haridas S."/>
            <person name="Skiadas P."/>
            <person name="Martin F."/>
            <person name="Groenewald J.Z."/>
            <person name="Crous P.W."/>
            <person name="Seidl M.F."/>
        </authorList>
    </citation>
    <scope>NUCLEOTIDE SEQUENCE [LARGE SCALE GENOMIC DNA]</scope>
    <source>
        <strain evidence="2 3">CBS 123374</strain>
    </source>
</reference>
<evidence type="ECO:0000313" key="3">
    <source>
        <dbReference type="Proteomes" id="UP001492380"/>
    </source>
</evidence>
<name>A0ABR1YUJ0_9PEZI</name>
<gene>
    <name evidence="2" type="ORF">HDK90DRAFT_463520</name>
</gene>
<sequence length="467" mass="53248">MSSAVEQSSRPDRHPQAAGPPAVPSHAPHVTVPQNTSPATEPQNPVCVLCNQPHKKCNICKQDKVIDSYKLSKRSKNLLKSCRYCREEFEKVRQRSEAMDPDEIHPQSPLRCTKCELLKRTPEFRIGKEKTLFKQCQDCRGKTRTYRSTRFERDNKPGFRRCVGCNTLRPDTKYVVKLDSNKLGTVCGICRKRAHEKRHNTSCPDLHRMCTRCLKVKHVKDFDGDWLPDEPVTCRVCCEKKIPSDTRRRAKKKMRQVKEFCQQFDCTRAPKPVEPTLPPSINDAEQEYFTCKRCSQRIKIKNRDSDHDVCTYCGFEYFFSDKVNKDGTQGVAVSTRASDSSLSEPTPAPKESPTHAPTPVDSPFSKRTPGTSSSDESEGSSSTDSLFEDYDPEADDIPSLRMKGAANARSDKRPSIEANLDVEVNTRDTLDFGEFRRRIVDKGNRKLLGRVLTTAKRRREVLMRGRR</sequence>
<evidence type="ECO:0000313" key="2">
    <source>
        <dbReference type="EMBL" id="KAK8239861.1"/>
    </source>
</evidence>
<feature type="region of interest" description="Disordered" evidence="1">
    <location>
        <begin position="330"/>
        <end position="399"/>
    </location>
</feature>
<comment type="caution">
    <text evidence="2">The sequence shown here is derived from an EMBL/GenBank/DDBJ whole genome shotgun (WGS) entry which is preliminary data.</text>
</comment>
<feature type="compositionally biased region" description="Acidic residues" evidence="1">
    <location>
        <begin position="386"/>
        <end position="396"/>
    </location>
</feature>
<dbReference type="EMBL" id="JBBWRZ010000003">
    <property type="protein sequence ID" value="KAK8239861.1"/>
    <property type="molecule type" value="Genomic_DNA"/>
</dbReference>
<feature type="compositionally biased region" description="Polar residues" evidence="1">
    <location>
        <begin position="331"/>
        <end position="344"/>
    </location>
</feature>
<proteinExistence type="predicted"/>
<organism evidence="2 3">
    <name type="scientific">Phyllosticta capitalensis</name>
    <dbReference type="NCBI Taxonomy" id="121624"/>
    <lineage>
        <taxon>Eukaryota</taxon>
        <taxon>Fungi</taxon>
        <taxon>Dikarya</taxon>
        <taxon>Ascomycota</taxon>
        <taxon>Pezizomycotina</taxon>
        <taxon>Dothideomycetes</taxon>
        <taxon>Dothideomycetes incertae sedis</taxon>
        <taxon>Botryosphaeriales</taxon>
        <taxon>Phyllostictaceae</taxon>
        <taxon>Phyllosticta</taxon>
    </lineage>
</organism>
<accession>A0ABR1YUJ0</accession>
<feature type="region of interest" description="Disordered" evidence="1">
    <location>
        <begin position="1"/>
        <end position="41"/>
    </location>
</feature>
<keyword evidence="3" id="KW-1185">Reference proteome</keyword>
<feature type="compositionally biased region" description="Polar residues" evidence="1">
    <location>
        <begin position="32"/>
        <end position="41"/>
    </location>
</feature>
<evidence type="ECO:0008006" key="4">
    <source>
        <dbReference type="Google" id="ProtNLM"/>
    </source>
</evidence>